<proteinExistence type="predicted"/>
<keyword evidence="2" id="KW-1185">Reference proteome</keyword>
<dbReference type="EnsemblPlants" id="PGSC0003DMT400090677">
    <property type="protein sequence ID" value="PGSC0003DMT400090677"/>
    <property type="gene ID" value="PGSC0003DMG400040248"/>
</dbReference>
<dbReference type="AlphaFoldDB" id="M1DKX8"/>
<dbReference type="InParanoid" id="M1DKX8"/>
<dbReference type="PaxDb" id="4113-PGSC0003DMT400090677"/>
<dbReference type="Gramene" id="PGSC0003DMT400090677">
    <property type="protein sequence ID" value="PGSC0003DMT400090677"/>
    <property type="gene ID" value="PGSC0003DMG400040248"/>
</dbReference>
<organism evidence="1 2">
    <name type="scientific">Solanum tuberosum</name>
    <name type="common">Potato</name>
    <dbReference type="NCBI Taxonomy" id="4113"/>
    <lineage>
        <taxon>Eukaryota</taxon>
        <taxon>Viridiplantae</taxon>
        <taxon>Streptophyta</taxon>
        <taxon>Embryophyta</taxon>
        <taxon>Tracheophyta</taxon>
        <taxon>Spermatophyta</taxon>
        <taxon>Magnoliopsida</taxon>
        <taxon>eudicotyledons</taxon>
        <taxon>Gunneridae</taxon>
        <taxon>Pentapetalae</taxon>
        <taxon>asterids</taxon>
        <taxon>lamiids</taxon>
        <taxon>Solanales</taxon>
        <taxon>Solanaceae</taxon>
        <taxon>Solanoideae</taxon>
        <taxon>Solaneae</taxon>
        <taxon>Solanum</taxon>
    </lineage>
</organism>
<evidence type="ECO:0000313" key="2">
    <source>
        <dbReference type="Proteomes" id="UP000011115"/>
    </source>
</evidence>
<reference evidence="1" key="2">
    <citation type="submission" date="2015-06" db="UniProtKB">
        <authorList>
            <consortium name="EnsemblPlants"/>
        </authorList>
    </citation>
    <scope>IDENTIFICATION</scope>
    <source>
        <strain evidence="1">DM1-3 516 R44</strain>
    </source>
</reference>
<dbReference type="HOGENOM" id="CLU_3225624_0_0_1"/>
<accession>M1DKX8</accession>
<reference evidence="2" key="1">
    <citation type="journal article" date="2011" name="Nature">
        <title>Genome sequence and analysis of the tuber crop potato.</title>
        <authorList>
            <consortium name="The Potato Genome Sequencing Consortium"/>
        </authorList>
    </citation>
    <scope>NUCLEOTIDE SEQUENCE [LARGE SCALE GENOMIC DNA]</scope>
    <source>
        <strain evidence="2">cv. DM1-3 516 R44</strain>
    </source>
</reference>
<evidence type="ECO:0000313" key="1">
    <source>
        <dbReference type="EnsemblPlants" id="PGSC0003DMT400090677"/>
    </source>
</evidence>
<name>M1DKX8_SOLTU</name>
<dbReference type="Proteomes" id="UP000011115">
    <property type="component" value="Unassembled WGS sequence"/>
</dbReference>
<sequence length="44" mass="4413">MVSVDGVRRSQCTTEGSMMVDVVTTEGAPSMVPAGSGKADPPAC</sequence>
<protein>
    <submittedName>
        <fullName evidence="1">Uncharacterized protein</fullName>
    </submittedName>
</protein>